<sequence length="231" mass="26204">MRGRGSQWADMGAEQIQGAIFHRNIGFLEIGASGADCFDFPAFQHDTSLIAVFDEVVVVCFFILDYAHNLYILPALHGRTARMALVEKSVLVPYSAEQMFVLVDNVADYPRFLPWCGGASVISVDGDTVHATVHINYHHIKQSFTTENVRQFPHQIDITLKDGPFKHLDGDWHFIPLSESACKIEFKLHYEFSNKLLEKVFGPIFHFIANSFVDAFVHRAEKIYTGNERPD</sequence>
<accession>A0ABM8YZK3</accession>
<feature type="domain" description="Coenzyme Q-binding protein COQ10 START" evidence="2">
    <location>
        <begin position="92"/>
        <end position="216"/>
    </location>
</feature>
<comment type="similarity">
    <text evidence="1">Belongs to the ribosome association toxin RatA family.</text>
</comment>
<dbReference type="InterPro" id="IPR023393">
    <property type="entry name" value="START-like_dom_sf"/>
</dbReference>
<dbReference type="SUPFAM" id="SSF55961">
    <property type="entry name" value="Bet v1-like"/>
    <property type="match status" value="1"/>
</dbReference>
<proteinExistence type="inferred from homology"/>
<dbReference type="Pfam" id="PF03364">
    <property type="entry name" value="Polyketide_cyc"/>
    <property type="match status" value="1"/>
</dbReference>
<evidence type="ECO:0000313" key="4">
    <source>
        <dbReference type="Proteomes" id="UP000839052"/>
    </source>
</evidence>
<dbReference type="Gene3D" id="3.30.530.20">
    <property type="match status" value="1"/>
</dbReference>
<gene>
    <name evidence="3" type="ORF">NTG6680_1750</name>
</gene>
<dbReference type="InterPro" id="IPR044996">
    <property type="entry name" value="COQ10-like"/>
</dbReference>
<dbReference type="InterPro" id="IPR005031">
    <property type="entry name" value="COQ10_START"/>
</dbReference>
<dbReference type="PANTHER" id="PTHR12901:SF10">
    <property type="entry name" value="COENZYME Q-BINDING PROTEIN COQ10, MITOCHONDRIAL"/>
    <property type="match status" value="1"/>
</dbReference>
<reference evidence="3 4" key="1">
    <citation type="submission" date="2021-10" db="EMBL/GenBank/DDBJ databases">
        <authorList>
            <person name="Koch H."/>
        </authorList>
    </citation>
    <scope>NUCLEOTIDE SEQUENCE [LARGE SCALE GENOMIC DNA]</scope>
    <source>
        <strain evidence="3">6680</strain>
    </source>
</reference>
<dbReference type="CDD" id="cd07813">
    <property type="entry name" value="COQ10p_like"/>
    <property type="match status" value="1"/>
</dbReference>
<evidence type="ECO:0000256" key="1">
    <source>
        <dbReference type="ARBA" id="ARBA00008918"/>
    </source>
</evidence>
<keyword evidence="4" id="KW-1185">Reference proteome</keyword>
<evidence type="ECO:0000259" key="2">
    <source>
        <dbReference type="Pfam" id="PF03364"/>
    </source>
</evidence>
<name>A0ABM8YZK3_9PROT</name>
<dbReference type="EMBL" id="OU912926">
    <property type="protein sequence ID" value="CAG9933003.1"/>
    <property type="molecule type" value="Genomic_DNA"/>
</dbReference>
<dbReference type="PANTHER" id="PTHR12901">
    <property type="entry name" value="SPERM PROTEIN HOMOLOG"/>
    <property type="match status" value="1"/>
</dbReference>
<dbReference type="Proteomes" id="UP000839052">
    <property type="component" value="Chromosome"/>
</dbReference>
<evidence type="ECO:0000313" key="3">
    <source>
        <dbReference type="EMBL" id="CAG9933003.1"/>
    </source>
</evidence>
<organism evidence="3 4">
    <name type="scientific">Candidatus Nitrotoga arctica</name>
    <dbReference type="NCBI Taxonomy" id="453162"/>
    <lineage>
        <taxon>Bacteria</taxon>
        <taxon>Pseudomonadati</taxon>
        <taxon>Pseudomonadota</taxon>
        <taxon>Betaproteobacteria</taxon>
        <taxon>Nitrosomonadales</taxon>
        <taxon>Gallionellaceae</taxon>
        <taxon>Candidatus Nitrotoga</taxon>
    </lineage>
</organism>
<protein>
    <submittedName>
        <fullName evidence="3">Ribosome association toxin RatA (Modular protein)</fullName>
    </submittedName>
</protein>